<accession>A0ACC6UYV4</accession>
<evidence type="ECO:0000313" key="2">
    <source>
        <dbReference type="Proteomes" id="UP000033636"/>
    </source>
</evidence>
<reference evidence="1" key="1">
    <citation type="submission" date="2024-07" db="EMBL/GenBank/DDBJ databases">
        <title>Metagenome and Metagenome-Assembled Genomes of Archaea from a hot spring from the geothermal field of Los Azufres, Mexico.</title>
        <authorList>
            <person name="Marin-Paredes R."/>
            <person name="Martinez-Romero E."/>
            <person name="Servin-Garciduenas L.E."/>
        </authorList>
    </citation>
    <scope>NUCLEOTIDE SEQUENCE</scope>
</reference>
<gene>
    <name evidence="1" type="ORF">TU35_000485</name>
</gene>
<name>A0ACC6UYV4_9CREN</name>
<organism evidence="1 2">
    <name type="scientific">Thermoproteus sp. AZ2</name>
    <dbReference type="NCBI Taxonomy" id="1609232"/>
    <lineage>
        <taxon>Archaea</taxon>
        <taxon>Thermoproteota</taxon>
        <taxon>Thermoprotei</taxon>
        <taxon>Thermoproteales</taxon>
        <taxon>Thermoproteaceae</taxon>
        <taxon>Thermoproteus</taxon>
    </lineage>
</organism>
<proteinExistence type="predicted"/>
<protein>
    <submittedName>
        <fullName evidence="1">ATPase domain-containing protein</fullName>
    </submittedName>
</protein>
<evidence type="ECO:0000313" key="1">
    <source>
        <dbReference type="EMBL" id="MFB6489721.1"/>
    </source>
</evidence>
<sequence>MFPGVSAYVADQYYQYYVEDRAPTGVWYVDQLLNGGFKRGEIYLVAGEAGQGKTIFSLQFLKTGAELYEEPGLYITVDEPSEDVKRGVKASLGWDLDALEEQQKLVFVDLRTHFKAYAQSEKVTADPREVAKVIIDHVRKYNIKRLVIDPIAPLLITSHTDVLWVREYMRELVFQLKRLKDVTTVMTSEIPTGENKISRFGVEEYLASGVIKLELQEYRGFVFRVMFIRKMRWTPVRPQKLVFEIYPQYGIYVIDRLENFIKSIDGWYAQMQQPALAAPQT</sequence>
<dbReference type="Proteomes" id="UP000033636">
    <property type="component" value="Unassembled WGS sequence"/>
</dbReference>
<comment type="caution">
    <text evidence="1">The sequence shown here is derived from an EMBL/GenBank/DDBJ whole genome shotgun (WGS) entry which is preliminary data.</text>
</comment>
<dbReference type="EMBL" id="JZWT02000001">
    <property type="protein sequence ID" value="MFB6489721.1"/>
    <property type="molecule type" value="Genomic_DNA"/>
</dbReference>